<dbReference type="RefSeq" id="WP_379981214.1">
    <property type="nucleotide sequence ID" value="NZ_JBHUMO010000043.1"/>
</dbReference>
<dbReference type="Proteomes" id="UP001597427">
    <property type="component" value="Unassembled WGS sequence"/>
</dbReference>
<organism evidence="2 3">
    <name type="scientific">Enterococcus camelliae</name>
    <dbReference type="NCBI Taxonomy" id="453959"/>
    <lineage>
        <taxon>Bacteria</taxon>
        <taxon>Bacillati</taxon>
        <taxon>Bacillota</taxon>
        <taxon>Bacilli</taxon>
        <taxon>Lactobacillales</taxon>
        <taxon>Enterococcaceae</taxon>
        <taxon>Enterococcus</taxon>
    </lineage>
</organism>
<comment type="caution">
    <text evidence="2">The sequence shown here is derived from an EMBL/GenBank/DDBJ whole genome shotgun (WGS) entry which is preliminary data.</text>
</comment>
<dbReference type="Pfam" id="PF13529">
    <property type="entry name" value="Peptidase_C39_2"/>
    <property type="match status" value="1"/>
</dbReference>
<dbReference type="PANTHER" id="PTHR37806">
    <property type="entry name" value="LMO0724 PROTEIN"/>
    <property type="match status" value="1"/>
</dbReference>
<gene>
    <name evidence="2" type="ORF">ACFSR0_06855</name>
</gene>
<protein>
    <submittedName>
        <fullName evidence="2">C39 family peptidase</fullName>
    </submittedName>
</protein>
<sequence length="202" mass="22548">MDNQVEREEDKSGRNEDFPNVRVLNVTNYDQYALGAPTGCEGASLLQALQFKGKLTNMDLVSFLREIPQTTNGSPETGFVGSPFEENDWTYTAIYPGPLAKWGQTYGEVSDISGCSVNELLDQVGKGNPVIAWVSIDFEPLRWAEWSFGRAANNNHAVTLDGFDRTTQQVHVSDPISGTYWLPLTKFQAIYDERKFAVVVRS</sequence>
<evidence type="ECO:0000259" key="1">
    <source>
        <dbReference type="Pfam" id="PF13529"/>
    </source>
</evidence>
<evidence type="ECO:0000313" key="2">
    <source>
        <dbReference type="EMBL" id="MFD2729139.1"/>
    </source>
</evidence>
<accession>A0ABW5TJA0</accession>
<dbReference type="PANTHER" id="PTHR37806:SF1">
    <property type="entry name" value="PEPTIDASE C39-LIKE DOMAIN-CONTAINING PROTEIN"/>
    <property type="match status" value="1"/>
</dbReference>
<dbReference type="InterPro" id="IPR039564">
    <property type="entry name" value="Peptidase_C39-like"/>
</dbReference>
<feature type="domain" description="Peptidase C39-like" evidence="1">
    <location>
        <begin position="24"/>
        <end position="175"/>
    </location>
</feature>
<reference evidence="3" key="1">
    <citation type="journal article" date="2019" name="Int. J. Syst. Evol. Microbiol.">
        <title>The Global Catalogue of Microorganisms (GCM) 10K type strain sequencing project: providing services to taxonomists for standard genome sequencing and annotation.</title>
        <authorList>
            <consortium name="The Broad Institute Genomics Platform"/>
            <consortium name="The Broad Institute Genome Sequencing Center for Infectious Disease"/>
            <person name="Wu L."/>
            <person name="Ma J."/>
        </authorList>
    </citation>
    <scope>NUCLEOTIDE SEQUENCE [LARGE SCALE GENOMIC DNA]</scope>
    <source>
        <strain evidence="3">TISTR 932</strain>
    </source>
</reference>
<evidence type="ECO:0000313" key="3">
    <source>
        <dbReference type="Proteomes" id="UP001597427"/>
    </source>
</evidence>
<proteinExistence type="predicted"/>
<dbReference type="Gene3D" id="3.90.70.10">
    <property type="entry name" value="Cysteine proteinases"/>
    <property type="match status" value="1"/>
</dbReference>
<dbReference type="EMBL" id="JBHUMO010000043">
    <property type="protein sequence ID" value="MFD2729139.1"/>
    <property type="molecule type" value="Genomic_DNA"/>
</dbReference>
<keyword evidence="3" id="KW-1185">Reference proteome</keyword>
<name>A0ABW5TJA0_9ENTE</name>